<dbReference type="PATRIC" id="fig|1117108.3.peg.2070"/>
<evidence type="ECO:0008006" key="5">
    <source>
        <dbReference type="Google" id="ProtNLM"/>
    </source>
</evidence>
<evidence type="ECO:0000256" key="2">
    <source>
        <dbReference type="SAM" id="MobiDB-lite"/>
    </source>
</evidence>
<gene>
    <name evidence="3" type="ORF">PAALTS15_09970</name>
</gene>
<feature type="compositionally biased region" description="Basic and acidic residues" evidence="2">
    <location>
        <begin position="53"/>
        <end position="71"/>
    </location>
</feature>
<evidence type="ECO:0000256" key="1">
    <source>
        <dbReference type="SAM" id="Coils"/>
    </source>
</evidence>
<reference evidence="3 4" key="1">
    <citation type="submission" date="2013-05" db="EMBL/GenBank/DDBJ databases">
        <authorList>
            <person name="Strain E.A."/>
            <person name="Brown E."/>
            <person name="Allard M.W."/>
            <person name="Luo Y.L."/>
        </authorList>
    </citation>
    <scope>NUCLEOTIDE SEQUENCE [LARGE SCALE GENOMIC DNA]</scope>
    <source>
        <strain evidence="3 4">TS-15</strain>
    </source>
</reference>
<keyword evidence="1" id="KW-0175">Coiled coil</keyword>
<sequence length="317" mass="36852">MSGTPIPRRENELKATNRSEVTSYFLSEEELAKYRAMPEPSKNDGLSVRLRMASREAENRQLKKSEAEAKGDSNVTTEKLSKEQYLKLRALGKTHDQIECIMNLSKGTLSAYWLRKWDLKGVTAEKAQELLEAEGMDTQDLVAVRNFDQDLKRVESIAVSTPDSIQIERLMIELNETKQRIADYESELARWAQQDSDNAARIDELQEDISSWKLRAEELKQQRDDYKRSYEELILAAEQNTEEPERHPESDEVERPSRYTFGGIETIDYIRAKLTPEEFRGYCKGNVLKYVSRERWKGKDEDLQKSMKYLEFMLTGN</sequence>
<name>S9STH8_PAEAL</name>
<comment type="caution">
    <text evidence="3">The sequence shown here is derived from an EMBL/GenBank/DDBJ whole genome shotgun (WGS) entry which is preliminary data.</text>
</comment>
<dbReference type="Pfam" id="PF11753">
    <property type="entry name" value="DUF3310"/>
    <property type="match status" value="1"/>
</dbReference>
<proteinExistence type="predicted"/>
<evidence type="ECO:0000313" key="4">
    <source>
        <dbReference type="Proteomes" id="UP000015344"/>
    </source>
</evidence>
<accession>S9STH8</accession>
<dbReference type="EMBL" id="ATMT01000043">
    <property type="protein sequence ID" value="EPY07443.1"/>
    <property type="molecule type" value="Genomic_DNA"/>
</dbReference>
<feature type="coiled-coil region" evidence="1">
    <location>
        <begin position="167"/>
        <end position="236"/>
    </location>
</feature>
<feature type="region of interest" description="Disordered" evidence="2">
    <location>
        <begin position="35"/>
        <end position="76"/>
    </location>
</feature>
<dbReference type="InterPro" id="IPR021739">
    <property type="entry name" value="SaV-like"/>
</dbReference>
<organism evidence="3 4">
    <name type="scientific">Paenibacillus alvei TS-15</name>
    <dbReference type="NCBI Taxonomy" id="1117108"/>
    <lineage>
        <taxon>Bacteria</taxon>
        <taxon>Bacillati</taxon>
        <taxon>Bacillota</taxon>
        <taxon>Bacilli</taxon>
        <taxon>Bacillales</taxon>
        <taxon>Paenibacillaceae</taxon>
        <taxon>Paenibacillus</taxon>
    </lineage>
</organism>
<protein>
    <recommendedName>
        <fullName evidence="5">DUF3310 domain-containing protein</fullName>
    </recommendedName>
</protein>
<dbReference type="Proteomes" id="UP000015344">
    <property type="component" value="Unassembled WGS sequence"/>
</dbReference>
<evidence type="ECO:0000313" key="3">
    <source>
        <dbReference type="EMBL" id="EPY07443.1"/>
    </source>
</evidence>
<dbReference type="RefSeq" id="WP_021259411.1">
    <property type="nucleotide sequence ID" value="NZ_ATMT01000043.1"/>
</dbReference>
<dbReference type="AlphaFoldDB" id="S9STH8"/>
<dbReference type="eggNOG" id="ENOG5033BW7">
    <property type="taxonomic scope" value="Bacteria"/>
</dbReference>